<comment type="caution">
    <text evidence="1">The sequence shown here is derived from an EMBL/GenBank/DDBJ whole genome shotgun (WGS) entry which is preliminary data.</text>
</comment>
<organism evidence="1 2">
    <name type="scientific">Pocillopora meandrina</name>
    <dbReference type="NCBI Taxonomy" id="46732"/>
    <lineage>
        <taxon>Eukaryota</taxon>
        <taxon>Metazoa</taxon>
        <taxon>Cnidaria</taxon>
        <taxon>Anthozoa</taxon>
        <taxon>Hexacorallia</taxon>
        <taxon>Scleractinia</taxon>
        <taxon>Astrocoeniina</taxon>
        <taxon>Pocilloporidae</taxon>
        <taxon>Pocillopora</taxon>
    </lineage>
</organism>
<dbReference type="Proteomes" id="UP001159428">
    <property type="component" value="Unassembled WGS sequence"/>
</dbReference>
<dbReference type="InterPro" id="IPR023211">
    <property type="entry name" value="DNA_pol_palm_dom_sf"/>
</dbReference>
<sequence length="158" mass="18266">MCVKPSEFFNIITDDRQVVHRIEIANEERVEVYHTYEDVCKPVQTNVNIFIACFTTSYARLKLYDALDMLKERVLYFDTDSVIYTNKPAESSIHTGNYHGEFMNELDKGDHITEFVAAGPKNYAYETFKGKQCCKVRGFTLNARGQKILNFNSIKNLV</sequence>
<dbReference type="PANTHER" id="PTHR33568:SF3">
    <property type="entry name" value="DNA-DIRECTED DNA POLYMERASE"/>
    <property type="match status" value="1"/>
</dbReference>
<evidence type="ECO:0008006" key="3">
    <source>
        <dbReference type="Google" id="ProtNLM"/>
    </source>
</evidence>
<gene>
    <name evidence="1" type="ORF">PMEA_00006095</name>
</gene>
<accession>A0AAU9WGK6</accession>
<keyword evidence="2" id="KW-1185">Reference proteome</keyword>
<reference evidence="1 2" key="1">
    <citation type="submission" date="2022-05" db="EMBL/GenBank/DDBJ databases">
        <authorList>
            <consortium name="Genoscope - CEA"/>
            <person name="William W."/>
        </authorList>
    </citation>
    <scope>NUCLEOTIDE SEQUENCE [LARGE SCALE GENOMIC DNA]</scope>
</reference>
<dbReference type="PANTHER" id="PTHR33568">
    <property type="entry name" value="DNA POLYMERASE"/>
    <property type="match status" value="1"/>
</dbReference>
<dbReference type="SUPFAM" id="SSF56672">
    <property type="entry name" value="DNA/RNA polymerases"/>
    <property type="match status" value="1"/>
</dbReference>
<proteinExistence type="predicted"/>
<evidence type="ECO:0000313" key="2">
    <source>
        <dbReference type="Proteomes" id="UP001159428"/>
    </source>
</evidence>
<feature type="non-terminal residue" evidence="1">
    <location>
        <position position="158"/>
    </location>
</feature>
<dbReference type="Gene3D" id="3.90.1600.10">
    <property type="entry name" value="Palm domain of DNA polymerase"/>
    <property type="match status" value="1"/>
</dbReference>
<protein>
    <recommendedName>
        <fullName evidence="3">DNA-directed DNA polymerase</fullName>
    </recommendedName>
</protein>
<dbReference type="AlphaFoldDB" id="A0AAU9WGK6"/>
<dbReference type="InterPro" id="IPR043502">
    <property type="entry name" value="DNA/RNA_pol_sf"/>
</dbReference>
<name>A0AAU9WGK6_9CNID</name>
<evidence type="ECO:0000313" key="1">
    <source>
        <dbReference type="EMBL" id="CAH3114160.1"/>
    </source>
</evidence>
<dbReference type="EMBL" id="CALNXJ010000014">
    <property type="protein sequence ID" value="CAH3114160.1"/>
    <property type="molecule type" value="Genomic_DNA"/>
</dbReference>